<dbReference type="Gene3D" id="2.60.120.920">
    <property type="match status" value="1"/>
</dbReference>
<name>K3W4G5_THAOC</name>
<evidence type="ECO:0008006" key="4">
    <source>
        <dbReference type="Google" id="ProtNLM"/>
    </source>
</evidence>
<feature type="region of interest" description="Disordered" evidence="1">
    <location>
        <begin position="63"/>
        <end position="86"/>
    </location>
</feature>
<accession>K3W4G5</accession>
<reference evidence="2 3" key="1">
    <citation type="journal article" date="2012" name="Genome Biol.">
        <title>Genome and low-iron response of an oceanic diatom adapted to chronic iron limitation.</title>
        <authorList>
            <person name="Lommer M."/>
            <person name="Specht M."/>
            <person name="Roy A.S."/>
            <person name="Kraemer L."/>
            <person name="Andreson R."/>
            <person name="Gutowska M.A."/>
            <person name="Wolf J."/>
            <person name="Bergner S.V."/>
            <person name="Schilhabel M.B."/>
            <person name="Klostermeier U.C."/>
            <person name="Beiko R.G."/>
            <person name="Rosenstiel P."/>
            <person name="Hippler M."/>
            <person name="Laroche J."/>
        </authorList>
    </citation>
    <scope>NUCLEOTIDE SEQUENCE [LARGE SCALE GENOMIC DNA]</scope>
    <source>
        <strain evidence="2 3">CCMP1005</strain>
    </source>
</reference>
<evidence type="ECO:0000256" key="1">
    <source>
        <dbReference type="SAM" id="MobiDB-lite"/>
    </source>
</evidence>
<protein>
    <recommendedName>
        <fullName evidence="4">B30.2/SPRY domain-containing protein</fullName>
    </recommendedName>
</protein>
<evidence type="ECO:0000313" key="3">
    <source>
        <dbReference type="Proteomes" id="UP000266841"/>
    </source>
</evidence>
<evidence type="ECO:0000313" key="2">
    <source>
        <dbReference type="EMBL" id="EJK77899.1"/>
    </source>
</evidence>
<sequence length="305" mass="33178">MNQIMMLNRDNKRARLLPSAALDVLGTDLIVRCASYLDADGLAQLGRTSARFGIPQAGQQRSLANEAARQRFGQSATGDEGSRLPKYDDESDVGLLRALEQLKQPLCFNELVGDGFSPQEHPASVTHTGPNAWSAAVSGHVMRGGRHFVEFTINDALSSFIHMGVVRLVSLTDGIDLDADWEGSVNPACVSSGNKRAVTEKLRSQRTARWGESNVHCCTYSCCSGRCFWTDWDDGKGSSDWQGQERLEGCGTIGFLLDLDEGTLSVFVNGRHLGVMKEGLGGEYCWFVAARFSCTISISRGHAPN</sequence>
<dbReference type="InterPro" id="IPR043136">
    <property type="entry name" value="B30.2/SPRY_sf"/>
</dbReference>
<dbReference type="AlphaFoldDB" id="K3W4G5"/>
<dbReference type="OrthoDB" id="236214at2759"/>
<dbReference type="InterPro" id="IPR013320">
    <property type="entry name" value="ConA-like_dom_sf"/>
</dbReference>
<dbReference type="SUPFAM" id="SSF49899">
    <property type="entry name" value="Concanavalin A-like lectins/glucanases"/>
    <property type="match status" value="1"/>
</dbReference>
<organism evidence="2 3">
    <name type="scientific">Thalassiosira oceanica</name>
    <name type="common">Marine diatom</name>
    <dbReference type="NCBI Taxonomy" id="159749"/>
    <lineage>
        <taxon>Eukaryota</taxon>
        <taxon>Sar</taxon>
        <taxon>Stramenopiles</taxon>
        <taxon>Ochrophyta</taxon>
        <taxon>Bacillariophyta</taxon>
        <taxon>Coscinodiscophyceae</taxon>
        <taxon>Thalassiosirophycidae</taxon>
        <taxon>Thalassiosirales</taxon>
        <taxon>Thalassiosiraceae</taxon>
        <taxon>Thalassiosira</taxon>
    </lineage>
</organism>
<proteinExistence type="predicted"/>
<comment type="caution">
    <text evidence="2">The sequence shown here is derived from an EMBL/GenBank/DDBJ whole genome shotgun (WGS) entry which is preliminary data.</text>
</comment>
<dbReference type="EMBL" id="AGNL01000270">
    <property type="protein sequence ID" value="EJK77899.1"/>
    <property type="molecule type" value="Genomic_DNA"/>
</dbReference>
<gene>
    <name evidence="2" type="ORF">THAOC_00236</name>
</gene>
<keyword evidence="3" id="KW-1185">Reference proteome</keyword>
<dbReference type="Proteomes" id="UP000266841">
    <property type="component" value="Unassembled WGS sequence"/>
</dbReference>